<comment type="caution">
    <text evidence="6">The sequence shown here is derived from an EMBL/GenBank/DDBJ whole genome shotgun (WGS) entry which is preliminary data.</text>
</comment>
<dbReference type="FunFam" id="1.10.10.10:FF:000001">
    <property type="entry name" value="LysR family transcriptional regulator"/>
    <property type="match status" value="1"/>
</dbReference>
<proteinExistence type="inferred from homology"/>
<dbReference type="InterPro" id="IPR036390">
    <property type="entry name" value="WH_DNA-bd_sf"/>
</dbReference>
<dbReference type="Proteomes" id="UP000093104">
    <property type="component" value="Unassembled WGS sequence"/>
</dbReference>
<dbReference type="InterPro" id="IPR036388">
    <property type="entry name" value="WH-like_DNA-bd_sf"/>
</dbReference>
<dbReference type="OrthoDB" id="9810065at2"/>
<dbReference type="RefSeq" id="WP_065832383.1">
    <property type="nucleotide sequence ID" value="NZ_LGSI01000020.1"/>
</dbReference>
<evidence type="ECO:0000256" key="1">
    <source>
        <dbReference type="ARBA" id="ARBA00009437"/>
    </source>
</evidence>
<accession>A0A1C7Z8G4</accession>
<dbReference type="PROSITE" id="PS50931">
    <property type="entry name" value="HTH_LYSR"/>
    <property type="match status" value="1"/>
</dbReference>
<evidence type="ECO:0000256" key="3">
    <source>
        <dbReference type="ARBA" id="ARBA00023125"/>
    </source>
</evidence>
<evidence type="ECO:0000313" key="6">
    <source>
        <dbReference type="EMBL" id="OCR26113.1"/>
    </source>
</evidence>
<evidence type="ECO:0000256" key="2">
    <source>
        <dbReference type="ARBA" id="ARBA00023015"/>
    </source>
</evidence>
<dbReference type="Gene3D" id="3.40.190.290">
    <property type="match status" value="1"/>
</dbReference>
<feature type="domain" description="HTH lysR-type" evidence="5">
    <location>
        <begin position="1"/>
        <end position="59"/>
    </location>
</feature>
<dbReference type="InterPro" id="IPR000847">
    <property type="entry name" value="LysR_HTH_N"/>
</dbReference>
<evidence type="ECO:0000256" key="4">
    <source>
        <dbReference type="ARBA" id="ARBA00023163"/>
    </source>
</evidence>
<dbReference type="SUPFAM" id="SSF46785">
    <property type="entry name" value="Winged helix' DNA-binding domain"/>
    <property type="match status" value="1"/>
</dbReference>
<dbReference type="CDD" id="cd08422">
    <property type="entry name" value="PBP2_CrgA_like"/>
    <property type="match status" value="1"/>
</dbReference>
<dbReference type="Gene3D" id="1.10.10.10">
    <property type="entry name" value="Winged helix-like DNA-binding domain superfamily/Winged helix DNA-binding domain"/>
    <property type="match status" value="1"/>
</dbReference>
<gene>
    <name evidence="6" type="ORF">AFK24_06135</name>
</gene>
<dbReference type="GO" id="GO:0003700">
    <property type="term" value="F:DNA-binding transcription factor activity"/>
    <property type="evidence" value="ECO:0007669"/>
    <property type="project" value="InterPro"/>
</dbReference>
<reference evidence="6 7" key="1">
    <citation type="submission" date="2015-07" db="EMBL/GenBank/DDBJ databases">
        <title>Draft genome sequence of a diazotrophic, plant growth-promoting rhizobacterium of the Pseudomonas syringae complex.</title>
        <authorList>
            <person name="Patten C.L."/>
            <person name="Jeong H."/>
        </authorList>
    </citation>
    <scope>NUCLEOTIDE SEQUENCE [LARGE SCALE GENOMIC DNA]</scope>
    <source>
        <strain evidence="6 7">GR12-2</strain>
    </source>
</reference>
<dbReference type="Pfam" id="PF03466">
    <property type="entry name" value="LysR_substrate"/>
    <property type="match status" value="1"/>
</dbReference>
<evidence type="ECO:0000259" key="5">
    <source>
        <dbReference type="PROSITE" id="PS50931"/>
    </source>
</evidence>
<dbReference type="InterPro" id="IPR005119">
    <property type="entry name" value="LysR_subst-bd"/>
</dbReference>
<organism evidence="6 7">
    <name type="scientific">Pseudomonas syringae</name>
    <dbReference type="NCBI Taxonomy" id="317"/>
    <lineage>
        <taxon>Bacteria</taxon>
        <taxon>Pseudomonadati</taxon>
        <taxon>Pseudomonadota</taxon>
        <taxon>Gammaproteobacteria</taxon>
        <taxon>Pseudomonadales</taxon>
        <taxon>Pseudomonadaceae</taxon>
        <taxon>Pseudomonas</taxon>
    </lineage>
</organism>
<name>A0A1C7Z8G4_PSESX</name>
<dbReference type="PANTHER" id="PTHR30537">
    <property type="entry name" value="HTH-TYPE TRANSCRIPTIONAL REGULATOR"/>
    <property type="match status" value="1"/>
</dbReference>
<dbReference type="Pfam" id="PF00126">
    <property type="entry name" value="HTH_1"/>
    <property type="match status" value="1"/>
</dbReference>
<dbReference type="GO" id="GO:0003677">
    <property type="term" value="F:DNA binding"/>
    <property type="evidence" value="ECO:0007669"/>
    <property type="project" value="UniProtKB-KW"/>
</dbReference>
<keyword evidence="2" id="KW-0805">Transcription regulation</keyword>
<keyword evidence="4" id="KW-0804">Transcription</keyword>
<keyword evidence="3" id="KW-0238">DNA-binding</keyword>
<evidence type="ECO:0000313" key="7">
    <source>
        <dbReference type="Proteomes" id="UP000093104"/>
    </source>
</evidence>
<dbReference type="PANTHER" id="PTHR30537:SF5">
    <property type="entry name" value="HTH-TYPE TRANSCRIPTIONAL ACTIVATOR TTDR-RELATED"/>
    <property type="match status" value="1"/>
</dbReference>
<dbReference type="SUPFAM" id="SSF53850">
    <property type="entry name" value="Periplasmic binding protein-like II"/>
    <property type="match status" value="1"/>
</dbReference>
<dbReference type="AlphaFoldDB" id="A0A1C7Z8G4"/>
<sequence length="308" mass="33701">MDLLHHMRTFVLVGKYSSFTIAAKELNLTLPAVSKSISRLEGHLNAVLLNRTTRKVTLTGPGQDFFNRCLTIIVGVDDAVQTVADSKVQPEGHLRVHTLNEIGRRYLIPLIADYRRSFPLVTFDLTLENRIPDLCTGNFDVAVSVMPLLNEKWISRNVGATYSVLCASPDYIAGHGMPLVPEDLAGHECIRPSDDPASTVDNATFEGPYGPVNLYIPPSEFHLNTSDGLLDAVNSGLGIGCIPAFVAAEHLADGRLVRVLPLYHLESNGIHAVYRSESSSNTCIRSWTAHLGNNLPRLLASDLHERSA</sequence>
<dbReference type="EMBL" id="LGSI01000020">
    <property type="protein sequence ID" value="OCR26113.1"/>
    <property type="molecule type" value="Genomic_DNA"/>
</dbReference>
<protein>
    <recommendedName>
        <fullName evidence="5">HTH lysR-type domain-containing protein</fullName>
    </recommendedName>
</protein>
<dbReference type="PRINTS" id="PR00039">
    <property type="entry name" value="HTHLYSR"/>
</dbReference>
<dbReference type="InterPro" id="IPR058163">
    <property type="entry name" value="LysR-type_TF_proteobact-type"/>
</dbReference>
<comment type="similarity">
    <text evidence="1">Belongs to the LysR transcriptional regulatory family.</text>
</comment>